<protein>
    <submittedName>
        <fullName evidence="1">Uncharacterized protein</fullName>
    </submittedName>
</protein>
<name>A0A8X6NI52_NEPPI</name>
<evidence type="ECO:0000313" key="1">
    <source>
        <dbReference type="EMBL" id="GFT16163.1"/>
    </source>
</evidence>
<dbReference type="Proteomes" id="UP000887013">
    <property type="component" value="Unassembled WGS sequence"/>
</dbReference>
<dbReference type="OrthoDB" id="6411619at2759"/>
<reference evidence="1" key="1">
    <citation type="submission" date="2020-08" db="EMBL/GenBank/DDBJ databases">
        <title>Multicomponent nature underlies the extraordinary mechanical properties of spider dragline silk.</title>
        <authorList>
            <person name="Kono N."/>
            <person name="Nakamura H."/>
            <person name="Mori M."/>
            <person name="Yoshida Y."/>
            <person name="Ohtoshi R."/>
            <person name="Malay A.D."/>
            <person name="Moran D.A.P."/>
            <person name="Tomita M."/>
            <person name="Numata K."/>
            <person name="Arakawa K."/>
        </authorList>
    </citation>
    <scope>NUCLEOTIDE SEQUENCE</scope>
</reference>
<proteinExistence type="predicted"/>
<keyword evidence="2" id="KW-1185">Reference proteome</keyword>
<gene>
    <name evidence="1" type="ORF">NPIL_220781</name>
</gene>
<sequence>MKYLRLLTHLDEGIDRNKGCLDCFSKQEDPKLRYARVYLGLSQTLWFSPSTQLVLFPQRAVRSIKLSNSFQSEPFPPRALGVISPSLGSLSPGLLKALDPLDKFVDEMDTNGEDLNFEGVDSENDLELLESYSKDVSFLN</sequence>
<accession>A0A8X6NI52</accession>
<organism evidence="1 2">
    <name type="scientific">Nephila pilipes</name>
    <name type="common">Giant wood spider</name>
    <name type="synonym">Nephila maculata</name>
    <dbReference type="NCBI Taxonomy" id="299642"/>
    <lineage>
        <taxon>Eukaryota</taxon>
        <taxon>Metazoa</taxon>
        <taxon>Ecdysozoa</taxon>
        <taxon>Arthropoda</taxon>
        <taxon>Chelicerata</taxon>
        <taxon>Arachnida</taxon>
        <taxon>Araneae</taxon>
        <taxon>Araneomorphae</taxon>
        <taxon>Entelegynae</taxon>
        <taxon>Araneoidea</taxon>
        <taxon>Nephilidae</taxon>
        <taxon>Nephila</taxon>
    </lineage>
</organism>
<evidence type="ECO:0000313" key="2">
    <source>
        <dbReference type="Proteomes" id="UP000887013"/>
    </source>
</evidence>
<dbReference type="AlphaFoldDB" id="A0A8X6NI52"/>
<comment type="caution">
    <text evidence="1">The sequence shown here is derived from an EMBL/GenBank/DDBJ whole genome shotgun (WGS) entry which is preliminary data.</text>
</comment>
<dbReference type="EMBL" id="BMAW01058411">
    <property type="protein sequence ID" value="GFT16163.1"/>
    <property type="molecule type" value="Genomic_DNA"/>
</dbReference>